<name>A0A822UWB9_AGRTU</name>
<dbReference type="AlphaFoldDB" id="A0A822UWB9"/>
<dbReference type="EMBL" id="FCNL01000006">
    <property type="protein sequence ID" value="CVI14482.1"/>
    <property type="molecule type" value="Genomic_DNA"/>
</dbReference>
<protein>
    <submittedName>
        <fullName evidence="1">Uncharacterized protein</fullName>
    </submittedName>
</protein>
<accession>A0A822UWB9</accession>
<proteinExistence type="predicted"/>
<evidence type="ECO:0000313" key="1">
    <source>
        <dbReference type="EMBL" id="CVI14482.1"/>
    </source>
</evidence>
<organism evidence="1 2">
    <name type="scientific">Agrobacterium tumefaciens str. B6</name>
    <dbReference type="NCBI Taxonomy" id="1183423"/>
    <lineage>
        <taxon>Bacteria</taxon>
        <taxon>Pseudomonadati</taxon>
        <taxon>Pseudomonadota</taxon>
        <taxon>Alphaproteobacteria</taxon>
        <taxon>Hyphomicrobiales</taxon>
        <taxon>Rhizobiaceae</taxon>
        <taxon>Rhizobium/Agrobacterium group</taxon>
        <taxon>Agrobacterium</taxon>
        <taxon>Agrobacterium tumefaciens complex</taxon>
    </lineage>
</organism>
<reference evidence="1 2" key="1">
    <citation type="submission" date="2016-01" db="EMBL/GenBank/DDBJ databases">
        <authorList>
            <person name="Regsiter A."/>
            <person name="william w."/>
        </authorList>
    </citation>
    <scope>NUCLEOTIDE SEQUENCE [LARGE SCALE GENOMIC DNA]</scope>
    <source>
        <strain evidence="1 2">B6</strain>
    </source>
</reference>
<comment type="caution">
    <text evidence="1">The sequence shown here is derived from an EMBL/GenBank/DDBJ whole genome shotgun (WGS) entry which is preliminary data.</text>
</comment>
<gene>
    <name evidence="1" type="ORF">AGR4A_Cc140002</name>
</gene>
<evidence type="ECO:0000313" key="2">
    <source>
        <dbReference type="Proteomes" id="UP000192074"/>
    </source>
</evidence>
<sequence length="55" mass="6162">MELLFSALPLISLSFETKAPGSTTMGNPAHEPTLRRRTRMGLVAEVRFELTAFRL</sequence>
<dbReference type="Proteomes" id="UP000192074">
    <property type="component" value="Unassembled WGS sequence"/>
</dbReference>